<dbReference type="EMBL" id="JARSBN010000005">
    <property type="protein sequence ID" value="MDG4716449.1"/>
    <property type="molecule type" value="Genomic_DNA"/>
</dbReference>
<keyword evidence="3" id="KW-1185">Reference proteome</keyword>
<comment type="caution">
    <text evidence="2">The sequence shown here is derived from an EMBL/GenBank/DDBJ whole genome shotgun (WGS) entry which is preliminary data.</text>
</comment>
<accession>A0ABT6G327</accession>
<evidence type="ECO:0000313" key="2">
    <source>
        <dbReference type="EMBL" id="MDG4716449.1"/>
    </source>
</evidence>
<evidence type="ECO:0000313" key="3">
    <source>
        <dbReference type="Proteomes" id="UP001529085"/>
    </source>
</evidence>
<keyword evidence="1" id="KW-0812">Transmembrane</keyword>
<feature type="transmembrane region" description="Helical" evidence="1">
    <location>
        <begin position="197"/>
        <end position="216"/>
    </location>
</feature>
<dbReference type="Proteomes" id="UP001529085">
    <property type="component" value="Unassembled WGS sequence"/>
</dbReference>
<feature type="transmembrane region" description="Helical" evidence="1">
    <location>
        <begin position="136"/>
        <end position="156"/>
    </location>
</feature>
<organism evidence="2 3">
    <name type="scientific">Winogradskyella marincola</name>
    <dbReference type="NCBI Taxonomy" id="3037795"/>
    <lineage>
        <taxon>Bacteria</taxon>
        <taxon>Pseudomonadati</taxon>
        <taxon>Bacteroidota</taxon>
        <taxon>Flavobacteriia</taxon>
        <taxon>Flavobacteriales</taxon>
        <taxon>Flavobacteriaceae</taxon>
        <taxon>Winogradskyella</taxon>
    </lineage>
</organism>
<feature type="transmembrane region" description="Helical" evidence="1">
    <location>
        <begin position="78"/>
        <end position="96"/>
    </location>
</feature>
<feature type="transmembrane region" description="Helical" evidence="1">
    <location>
        <begin position="168"/>
        <end position="191"/>
    </location>
</feature>
<proteinExistence type="predicted"/>
<sequence>MNCKNCNNTLKDTQKYCDECGAKVINNRLTPKVLIKQLNEQFLSIDNKFLKTFISLFTKPDKVIDGFINGQRKTHLNVVTYYAISLTVLGFQMFILKNFFPEFIESQSSAFDESFKMAGNGNKNLFENFPDVFNNYQGVFFSLFMPFIAIGTWLIYLNKPKYNYTEHLVINLYLTAQTIYISFFVYILMALFGIKDYLFISIIITLPLIVYGAYVFKKLYSTKFIDAFIRYFIAYILYMIVFGIILFAITVVVVIYLISTGQLNP</sequence>
<evidence type="ECO:0000256" key="1">
    <source>
        <dbReference type="SAM" id="Phobius"/>
    </source>
</evidence>
<keyword evidence="1" id="KW-1133">Transmembrane helix</keyword>
<dbReference type="Pfam" id="PF12412">
    <property type="entry name" value="DUF3667"/>
    <property type="match status" value="1"/>
</dbReference>
<dbReference type="RefSeq" id="WP_278005893.1">
    <property type="nucleotide sequence ID" value="NZ_JARSBN010000005.1"/>
</dbReference>
<protein>
    <submittedName>
        <fullName evidence="2">DUF3667 domain-containing protein</fullName>
    </submittedName>
</protein>
<feature type="transmembrane region" description="Helical" evidence="1">
    <location>
        <begin position="228"/>
        <end position="258"/>
    </location>
</feature>
<reference evidence="2 3" key="1">
    <citation type="submission" date="2023-03" db="EMBL/GenBank/DDBJ databases">
        <title>Strain YYF002 represents a novel species in the genus Winogradskyella isolated from seawater.</title>
        <authorList>
            <person name="Fu Z.-Y."/>
        </authorList>
    </citation>
    <scope>NUCLEOTIDE SEQUENCE [LARGE SCALE GENOMIC DNA]</scope>
    <source>
        <strain evidence="2 3">YYF002</strain>
    </source>
</reference>
<dbReference type="InterPro" id="IPR022134">
    <property type="entry name" value="DUF3667"/>
</dbReference>
<keyword evidence="1" id="KW-0472">Membrane</keyword>
<name>A0ABT6G327_9FLAO</name>
<gene>
    <name evidence="2" type="ORF">P7122_11230</name>
</gene>